<dbReference type="InterPro" id="IPR017972">
    <property type="entry name" value="Cyt_P450_CS"/>
</dbReference>
<dbReference type="PANTHER" id="PTHR24305">
    <property type="entry name" value="CYTOCHROME P450"/>
    <property type="match status" value="1"/>
</dbReference>
<comment type="caution">
    <text evidence="7">The sequence shown here is derived from an EMBL/GenBank/DDBJ whole genome shotgun (WGS) entry which is preliminary data.</text>
</comment>
<dbReference type="Gene3D" id="1.10.630.10">
    <property type="entry name" value="Cytochrome P450"/>
    <property type="match status" value="1"/>
</dbReference>
<evidence type="ECO:0000256" key="1">
    <source>
        <dbReference type="ARBA" id="ARBA00001971"/>
    </source>
</evidence>
<dbReference type="GO" id="GO:0016705">
    <property type="term" value="F:oxidoreductase activity, acting on paired donors, with incorporation or reduction of molecular oxygen"/>
    <property type="evidence" value="ECO:0007669"/>
    <property type="project" value="InterPro"/>
</dbReference>
<dbReference type="STRING" id="357750.A0A2S6BTB5"/>
<evidence type="ECO:0000256" key="5">
    <source>
        <dbReference type="PIRSR" id="PIRSR602403-1"/>
    </source>
</evidence>
<dbReference type="GO" id="GO:0004497">
    <property type="term" value="F:monooxygenase activity"/>
    <property type="evidence" value="ECO:0007669"/>
    <property type="project" value="UniProtKB-KW"/>
</dbReference>
<gene>
    <name evidence="7" type="ORF">CBER1_07694</name>
</gene>
<dbReference type="PRINTS" id="PR00385">
    <property type="entry name" value="P450"/>
</dbReference>
<evidence type="ECO:0000256" key="4">
    <source>
        <dbReference type="ARBA" id="ARBA00023004"/>
    </source>
</evidence>
<protein>
    <recommendedName>
        <fullName evidence="9">Cytochrome P450 monooxygenase</fullName>
    </recommendedName>
</protein>
<evidence type="ECO:0000256" key="6">
    <source>
        <dbReference type="RuleBase" id="RU000461"/>
    </source>
</evidence>
<comment type="similarity">
    <text evidence="2 6">Belongs to the cytochrome P450 family.</text>
</comment>
<dbReference type="InterPro" id="IPR050121">
    <property type="entry name" value="Cytochrome_P450_monoxygenase"/>
</dbReference>
<name>A0A2S6BTB5_9PEZI</name>
<keyword evidence="5 6" id="KW-0349">Heme</keyword>
<sequence>MSFPFIPTVALLALLLTLFYKYIIHPTFLSPLSRIPNAHWSSPISSLYILSHRLAQTDTPHIHHLHTLYGPIIRLAPSEISVNCVDGGLRTVYLRGMEKGNWYKNVFSNYGVEPMFAMSGHGEHSRRKRMVSGVYARSALSGSASLTRQTEILVKELRGRVRDEVAEDGKRGGQGIEFYDIFCAVTMDFVAGYIFGLKNGTKLLREEKEEGIQLFHDFKARQKYTFWSQECAALTRFLEKVGLKWLVVPSWVGEANVGLEDWLMGLVENARETRKVMDRDGLDKVAVEDVPTVYAQLEKALVKEKMKEDEARGVVEKEKKYEDVVGELKLDIASELLDHTLAGFDTSSITLTWLAWELSKPANATWQALLRAEISTLKGSLDAKAIDRLSILHAIVLETLRLHAAIPGQQPRITPEGYTTILGDPEIGTAYPNIPPGVRVQAHAYSLHRIPSVFPSPDSWLPERWLDPLSPSADPSDPSSYQLRSLHDPQKIEMLRHFWAFGSGGRMCVGSNLAILDMKATMVGLWGKFETEIVDDEGMVPNGGYMAEPLGVGTGGEKGIGGKYAVDGEGRKFLRLKVREVEG</sequence>
<evidence type="ECO:0000313" key="7">
    <source>
        <dbReference type="EMBL" id="PPJ50712.1"/>
    </source>
</evidence>
<dbReference type="AlphaFoldDB" id="A0A2S6BTB5"/>
<keyword evidence="4 5" id="KW-0408">Iron</keyword>
<organism evidence="7 8">
    <name type="scientific">Cercospora berteroae</name>
    <dbReference type="NCBI Taxonomy" id="357750"/>
    <lineage>
        <taxon>Eukaryota</taxon>
        <taxon>Fungi</taxon>
        <taxon>Dikarya</taxon>
        <taxon>Ascomycota</taxon>
        <taxon>Pezizomycotina</taxon>
        <taxon>Dothideomycetes</taxon>
        <taxon>Dothideomycetidae</taxon>
        <taxon>Mycosphaerellales</taxon>
        <taxon>Mycosphaerellaceae</taxon>
        <taxon>Cercospora</taxon>
    </lineage>
</organism>
<comment type="cofactor">
    <cofactor evidence="1 5">
        <name>heme</name>
        <dbReference type="ChEBI" id="CHEBI:30413"/>
    </cofactor>
</comment>
<feature type="binding site" description="axial binding residue" evidence="5">
    <location>
        <position position="508"/>
    </location>
    <ligand>
        <name>heme</name>
        <dbReference type="ChEBI" id="CHEBI:30413"/>
    </ligand>
    <ligandPart>
        <name>Fe</name>
        <dbReference type="ChEBI" id="CHEBI:18248"/>
    </ligandPart>
</feature>
<dbReference type="InterPro" id="IPR001128">
    <property type="entry name" value="Cyt_P450"/>
</dbReference>
<dbReference type="GO" id="GO:0005506">
    <property type="term" value="F:iron ion binding"/>
    <property type="evidence" value="ECO:0007669"/>
    <property type="project" value="InterPro"/>
</dbReference>
<dbReference type="InterPro" id="IPR036396">
    <property type="entry name" value="Cyt_P450_sf"/>
</dbReference>
<keyword evidence="3 5" id="KW-0479">Metal-binding</keyword>
<keyword evidence="6" id="KW-0503">Monooxygenase</keyword>
<dbReference type="GO" id="GO:0020037">
    <property type="term" value="F:heme binding"/>
    <property type="evidence" value="ECO:0007669"/>
    <property type="project" value="InterPro"/>
</dbReference>
<dbReference type="PRINTS" id="PR00465">
    <property type="entry name" value="EP450IV"/>
</dbReference>
<evidence type="ECO:0000256" key="3">
    <source>
        <dbReference type="ARBA" id="ARBA00022723"/>
    </source>
</evidence>
<accession>A0A2S6BTB5</accession>
<dbReference type="SUPFAM" id="SSF48264">
    <property type="entry name" value="Cytochrome P450"/>
    <property type="match status" value="1"/>
</dbReference>
<keyword evidence="8" id="KW-1185">Reference proteome</keyword>
<dbReference type="OrthoDB" id="1470350at2759"/>
<evidence type="ECO:0000256" key="2">
    <source>
        <dbReference type="ARBA" id="ARBA00010617"/>
    </source>
</evidence>
<dbReference type="PROSITE" id="PS00086">
    <property type="entry name" value="CYTOCHROME_P450"/>
    <property type="match status" value="1"/>
</dbReference>
<proteinExistence type="inferred from homology"/>
<dbReference type="EMBL" id="PNEN01001778">
    <property type="protein sequence ID" value="PPJ50712.1"/>
    <property type="molecule type" value="Genomic_DNA"/>
</dbReference>
<evidence type="ECO:0000313" key="8">
    <source>
        <dbReference type="Proteomes" id="UP000237631"/>
    </source>
</evidence>
<dbReference type="InterPro" id="IPR002403">
    <property type="entry name" value="Cyt_P450_E_grp-IV"/>
</dbReference>
<dbReference type="PANTHER" id="PTHR24305:SF166">
    <property type="entry name" value="CYTOCHROME P450 12A4, MITOCHONDRIAL-RELATED"/>
    <property type="match status" value="1"/>
</dbReference>
<evidence type="ECO:0008006" key="9">
    <source>
        <dbReference type="Google" id="ProtNLM"/>
    </source>
</evidence>
<reference evidence="8" key="1">
    <citation type="journal article" date="2017" name="bioRxiv">
        <title>Conservation of a gene cluster reveals novel cercosporin biosynthetic mechanisms and extends production to the genus Colletotrichum.</title>
        <authorList>
            <person name="de Jonge R."/>
            <person name="Ebert M.K."/>
            <person name="Huitt-Roehl C.R."/>
            <person name="Pal P."/>
            <person name="Suttle J.C."/>
            <person name="Spanner R.E."/>
            <person name="Neubauer J.D."/>
            <person name="Jurick W.M.II."/>
            <person name="Stott K.A."/>
            <person name="Secor G.A."/>
            <person name="Thomma B.P.H.J."/>
            <person name="Van de Peer Y."/>
            <person name="Townsend C.A."/>
            <person name="Bolton M.D."/>
        </authorList>
    </citation>
    <scope>NUCLEOTIDE SEQUENCE [LARGE SCALE GENOMIC DNA]</scope>
    <source>
        <strain evidence="8">CBS538.71</strain>
    </source>
</reference>
<keyword evidence="6" id="KW-0560">Oxidoreductase</keyword>
<dbReference type="Proteomes" id="UP000237631">
    <property type="component" value="Unassembled WGS sequence"/>
</dbReference>
<dbReference type="Pfam" id="PF00067">
    <property type="entry name" value="p450"/>
    <property type="match status" value="1"/>
</dbReference>